<dbReference type="InterPro" id="IPR008906">
    <property type="entry name" value="HATC_C_dom"/>
</dbReference>
<dbReference type="EMBL" id="KQ976914">
    <property type="protein sequence ID" value="KYN07134.1"/>
    <property type="molecule type" value="Genomic_DNA"/>
</dbReference>
<dbReference type="GO" id="GO:0046983">
    <property type="term" value="F:protein dimerization activity"/>
    <property type="evidence" value="ECO:0007669"/>
    <property type="project" value="InterPro"/>
</dbReference>
<organism evidence="2 3">
    <name type="scientific">Cyphomyrmex costatus</name>
    <dbReference type="NCBI Taxonomy" id="456900"/>
    <lineage>
        <taxon>Eukaryota</taxon>
        <taxon>Metazoa</taxon>
        <taxon>Ecdysozoa</taxon>
        <taxon>Arthropoda</taxon>
        <taxon>Hexapoda</taxon>
        <taxon>Insecta</taxon>
        <taxon>Pterygota</taxon>
        <taxon>Neoptera</taxon>
        <taxon>Endopterygota</taxon>
        <taxon>Hymenoptera</taxon>
        <taxon>Apocrita</taxon>
        <taxon>Aculeata</taxon>
        <taxon>Formicoidea</taxon>
        <taxon>Formicidae</taxon>
        <taxon>Myrmicinae</taxon>
        <taxon>Cyphomyrmex</taxon>
    </lineage>
</organism>
<keyword evidence="3" id="KW-1185">Reference proteome</keyword>
<gene>
    <name evidence="2" type="ORF">ALC62_01942</name>
</gene>
<reference evidence="2 3" key="1">
    <citation type="submission" date="2016-03" db="EMBL/GenBank/DDBJ databases">
        <title>Cyphomyrmex costatus WGS genome.</title>
        <authorList>
            <person name="Nygaard S."/>
            <person name="Hu H."/>
            <person name="Boomsma J."/>
            <person name="Zhang G."/>
        </authorList>
    </citation>
    <scope>NUCLEOTIDE SEQUENCE [LARGE SCALE GENOMIC DNA]</scope>
    <source>
        <strain evidence="2">MS0001</strain>
        <tissue evidence="2">Whole body</tissue>
    </source>
</reference>
<sequence length="145" mass="16795">MRYAKVCAPRLTRKRTCNIPILHTAHISFTSTEDYWIGINEILNAGGQQRYGHICKLILAILSLPFSNASVERMFSIMNIIKDKLRNNMFIKTTETILRVRDNLLDGCINFEPSKEMIRKFNSENMYSSNFVESVLETFVKNNII</sequence>
<dbReference type="AlphaFoldDB" id="A0A151INT8"/>
<proteinExistence type="predicted"/>
<dbReference type="InterPro" id="IPR012337">
    <property type="entry name" value="RNaseH-like_sf"/>
</dbReference>
<dbReference type="SUPFAM" id="SSF53098">
    <property type="entry name" value="Ribonuclease H-like"/>
    <property type="match status" value="1"/>
</dbReference>
<evidence type="ECO:0000313" key="3">
    <source>
        <dbReference type="Proteomes" id="UP000078542"/>
    </source>
</evidence>
<evidence type="ECO:0000313" key="2">
    <source>
        <dbReference type="EMBL" id="KYN07134.1"/>
    </source>
</evidence>
<evidence type="ECO:0000259" key="1">
    <source>
        <dbReference type="Pfam" id="PF05699"/>
    </source>
</evidence>
<name>A0A151INT8_9HYME</name>
<accession>A0A151INT8</accession>
<dbReference type="Proteomes" id="UP000078542">
    <property type="component" value="Unassembled WGS sequence"/>
</dbReference>
<protein>
    <recommendedName>
        <fullName evidence="1">HAT C-terminal dimerisation domain-containing protein</fullName>
    </recommendedName>
</protein>
<dbReference type="Pfam" id="PF05699">
    <property type="entry name" value="Dimer_Tnp_hAT"/>
    <property type="match status" value="1"/>
</dbReference>
<feature type="domain" description="HAT C-terminal dimerisation" evidence="1">
    <location>
        <begin position="48"/>
        <end position="104"/>
    </location>
</feature>